<gene>
    <name evidence="1" type="ORF">K1W69_17435</name>
</gene>
<proteinExistence type="predicted"/>
<evidence type="ECO:0000313" key="1">
    <source>
        <dbReference type="EMBL" id="MBW8638983.1"/>
    </source>
</evidence>
<dbReference type="EMBL" id="JAICBX010000003">
    <property type="protein sequence ID" value="MBW8638983.1"/>
    <property type="molecule type" value="Genomic_DNA"/>
</dbReference>
<dbReference type="Proteomes" id="UP001196509">
    <property type="component" value="Unassembled WGS sequence"/>
</dbReference>
<evidence type="ECO:0000313" key="2">
    <source>
        <dbReference type="Proteomes" id="UP001196509"/>
    </source>
</evidence>
<dbReference type="RefSeq" id="WP_220229699.1">
    <property type="nucleotide sequence ID" value="NZ_JAICBX010000003.1"/>
</dbReference>
<keyword evidence="2" id="KW-1185">Reference proteome</keyword>
<dbReference type="InterPro" id="IPR021874">
    <property type="entry name" value="Phage_Mu_Gp27"/>
</dbReference>
<dbReference type="AlphaFoldDB" id="A0AAE2ZR95"/>
<dbReference type="Pfam" id="PF11985">
    <property type="entry name" value="Phage_Mu_Gp27"/>
    <property type="match status" value="1"/>
</dbReference>
<protein>
    <submittedName>
        <fullName evidence="1">DUF3486 family protein</fullName>
    </submittedName>
</protein>
<sequence length="187" mass="20963">MAGKGRGRLSSLDLLPDEAQDDLIWAIGELNRRERTQADILFELNDRLEVKGIEPISRSAFNRKSMRLAKRSLQLEERRHIYAGIADRLTPEEVGKADLVLGEFLKTLIDELLDGDGLVSKNAMELARAYKDTVMAQRHSAELREKAELQADAKLKKAVDEVGDVVRKTAGISQETLDEINRRLGAI</sequence>
<organism evidence="1 2">
    <name type="scientific">Flavimaribacter sediminis</name>
    <dbReference type="NCBI Taxonomy" id="2865987"/>
    <lineage>
        <taxon>Bacteria</taxon>
        <taxon>Pseudomonadati</taxon>
        <taxon>Pseudomonadota</taxon>
        <taxon>Alphaproteobacteria</taxon>
        <taxon>Hyphomicrobiales</taxon>
        <taxon>Rhizobiaceae</taxon>
        <taxon>Flavimaribacter</taxon>
    </lineage>
</organism>
<accession>A0AAE2ZR95</accession>
<name>A0AAE2ZR95_9HYPH</name>
<comment type="caution">
    <text evidence="1">The sequence shown here is derived from an EMBL/GenBank/DDBJ whole genome shotgun (WGS) entry which is preliminary data.</text>
</comment>
<reference evidence="1" key="1">
    <citation type="submission" date="2021-08" db="EMBL/GenBank/DDBJ databases">
        <title>Hoeflea bacterium WL0058 sp. nov., isolated from the sediment.</title>
        <authorList>
            <person name="Wang L."/>
            <person name="Zhang D."/>
        </authorList>
    </citation>
    <scope>NUCLEOTIDE SEQUENCE</scope>
    <source>
        <strain evidence="1">WL0058</strain>
    </source>
</reference>